<feature type="transmembrane region" description="Helical" evidence="5">
    <location>
        <begin position="253"/>
        <end position="274"/>
    </location>
</feature>
<dbReference type="Gene3D" id="1.20.1250.20">
    <property type="entry name" value="MFS general substrate transporter like domains"/>
    <property type="match status" value="1"/>
</dbReference>
<keyword evidence="4 5" id="KW-0472">Membrane</keyword>
<feature type="domain" description="Major facilitator superfamily (MFS) profile" evidence="7">
    <location>
        <begin position="1"/>
        <end position="396"/>
    </location>
</feature>
<reference evidence="8" key="2">
    <citation type="submission" date="2014-05" db="EMBL/GenBank/DDBJ databases">
        <title>The genome and life-stage specific transcriptomes of Globodera pallida elucidate key aspects of plant parasitism by a cyst nematode.</title>
        <authorList>
            <person name="Cotton J.A."/>
            <person name="Lilley C.J."/>
            <person name="Jones L.M."/>
            <person name="Kikuchi T."/>
            <person name="Reid A.J."/>
            <person name="Thorpe P."/>
            <person name="Tsai I.J."/>
            <person name="Beasley H."/>
            <person name="Blok V."/>
            <person name="Cock P.J.A."/>
            <person name="Van den Akker S.E."/>
            <person name="Holroyd N."/>
            <person name="Hunt M."/>
            <person name="Mantelin S."/>
            <person name="Naghra H."/>
            <person name="Pain A."/>
            <person name="Palomares-Rius J.E."/>
            <person name="Zarowiecki M."/>
            <person name="Berriman M."/>
            <person name="Jones J.T."/>
            <person name="Urwin P.E."/>
        </authorList>
    </citation>
    <scope>NUCLEOTIDE SEQUENCE [LARGE SCALE GENOMIC DNA]</scope>
    <source>
        <strain evidence="8">Lindley</strain>
    </source>
</reference>
<evidence type="ECO:0000313" key="8">
    <source>
        <dbReference type="Proteomes" id="UP000050741"/>
    </source>
</evidence>
<proteinExistence type="predicted"/>
<dbReference type="PROSITE" id="PS50850">
    <property type="entry name" value="MFS"/>
    <property type="match status" value="1"/>
</dbReference>
<keyword evidence="6" id="KW-0732">Signal</keyword>
<sequence length="396" mass="43660">MALVWAAVAMPIMCSAFLMDDFCSSTTTGNNGTNHSVDSSDRRDECSPRPGTVTAEFNLDSNHSYLADIATSAFVGGMAIGSIFMPLLGDRKGRRSAVLCSLFLCGFVGCASAFSPNIFVFIAMRFVQGLSFSGCAMLNFVLAYECIPLRLRSQSALVFGLMWMVGYCLVAPVAYFSTNWRQLIAAASGPSILFGLFYLFTIPESFHFLVAQKKLEDVKKWVGKANKFASKAGTRKIGKDELEKERIWTNRTLIIYLIVFCFLWTCDTFIYYGLSLFSAQLAGDRYINFTLVALAEVPAYVFAPVLLEKMGRRLFTSLTHILASCAFFAVLISDNAKFFLILWLIGKFAISSSFTGLFVYTSEVFPTVHRGLCMGICTAVSQGSSIFAPSVRIMVI</sequence>
<keyword evidence="3 5" id="KW-1133">Transmembrane helix</keyword>
<dbReference type="InterPro" id="IPR005828">
    <property type="entry name" value="MFS_sugar_transport-like"/>
</dbReference>
<reference evidence="9" key="3">
    <citation type="submission" date="2016-06" db="UniProtKB">
        <authorList>
            <consortium name="WormBaseParasite"/>
        </authorList>
    </citation>
    <scope>IDENTIFICATION</scope>
</reference>
<dbReference type="Pfam" id="PF00083">
    <property type="entry name" value="Sugar_tr"/>
    <property type="match status" value="1"/>
</dbReference>
<evidence type="ECO:0000256" key="3">
    <source>
        <dbReference type="ARBA" id="ARBA00022989"/>
    </source>
</evidence>
<evidence type="ECO:0000256" key="2">
    <source>
        <dbReference type="ARBA" id="ARBA00022692"/>
    </source>
</evidence>
<dbReference type="InterPro" id="IPR020846">
    <property type="entry name" value="MFS_dom"/>
</dbReference>
<keyword evidence="2 5" id="KW-0812">Transmembrane</keyword>
<evidence type="ECO:0000259" key="7">
    <source>
        <dbReference type="PROSITE" id="PS50850"/>
    </source>
</evidence>
<organism evidence="8 9">
    <name type="scientific">Globodera pallida</name>
    <name type="common">Potato cyst nematode worm</name>
    <name type="synonym">Heterodera pallida</name>
    <dbReference type="NCBI Taxonomy" id="36090"/>
    <lineage>
        <taxon>Eukaryota</taxon>
        <taxon>Metazoa</taxon>
        <taxon>Ecdysozoa</taxon>
        <taxon>Nematoda</taxon>
        <taxon>Chromadorea</taxon>
        <taxon>Rhabditida</taxon>
        <taxon>Tylenchina</taxon>
        <taxon>Tylenchomorpha</taxon>
        <taxon>Tylenchoidea</taxon>
        <taxon>Heteroderidae</taxon>
        <taxon>Heteroderinae</taxon>
        <taxon>Globodera</taxon>
    </lineage>
</organism>
<keyword evidence="8" id="KW-1185">Reference proteome</keyword>
<reference evidence="8" key="1">
    <citation type="submission" date="2013-12" db="EMBL/GenBank/DDBJ databases">
        <authorList>
            <person name="Aslett M."/>
        </authorList>
    </citation>
    <scope>NUCLEOTIDE SEQUENCE [LARGE SCALE GENOMIC DNA]</scope>
    <source>
        <strain evidence="8">Lindley</strain>
    </source>
</reference>
<feature type="transmembrane region" description="Helical" evidence="5">
    <location>
        <begin position="156"/>
        <end position="176"/>
    </location>
</feature>
<feature type="transmembrane region" description="Helical" evidence="5">
    <location>
        <begin position="120"/>
        <end position="144"/>
    </location>
</feature>
<accession>A0A183C6M1</accession>
<dbReference type="GO" id="GO:0016020">
    <property type="term" value="C:membrane"/>
    <property type="evidence" value="ECO:0007669"/>
    <property type="project" value="UniProtKB-SubCell"/>
</dbReference>
<protein>
    <submittedName>
        <fullName evidence="9">MFS domain-containing protein</fullName>
    </submittedName>
</protein>
<dbReference type="WBParaSite" id="GPLIN_000851700">
    <property type="protein sequence ID" value="GPLIN_000851700"/>
    <property type="gene ID" value="GPLIN_000851700"/>
</dbReference>
<dbReference type="PANTHER" id="PTHR24064">
    <property type="entry name" value="SOLUTE CARRIER FAMILY 22 MEMBER"/>
    <property type="match status" value="1"/>
</dbReference>
<feature type="transmembrane region" description="Helical" evidence="5">
    <location>
        <begin position="338"/>
        <end position="360"/>
    </location>
</feature>
<feature type="chain" id="PRO_5008147139" evidence="6">
    <location>
        <begin position="17"/>
        <end position="396"/>
    </location>
</feature>
<comment type="subcellular location">
    <subcellularLocation>
        <location evidence="1">Membrane</location>
        <topology evidence="1">Multi-pass membrane protein</topology>
    </subcellularLocation>
</comment>
<feature type="transmembrane region" description="Helical" evidence="5">
    <location>
        <begin position="96"/>
        <end position="114"/>
    </location>
</feature>
<dbReference type="SUPFAM" id="SSF103473">
    <property type="entry name" value="MFS general substrate transporter"/>
    <property type="match status" value="1"/>
</dbReference>
<name>A0A183C6M1_GLOPA</name>
<feature type="transmembrane region" description="Helical" evidence="5">
    <location>
        <begin position="314"/>
        <end position="332"/>
    </location>
</feature>
<evidence type="ECO:0000313" key="9">
    <source>
        <dbReference type="WBParaSite" id="GPLIN_000851700"/>
    </source>
</evidence>
<dbReference type="AlphaFoldDB" id="A0A183C6M1"/>
<evidence type="ECO:0000256" key="4">
    <source>
        <dbReference type="ARBA" id="ARBA00023136"/>
    </source>
</evidence>
<feature type="signal peptide" evidence="6">
    <location>
        <begin position="1"/>
        <end position="16"/>
    </location>
</feature>
<feature type="transmembrane region" description="Helical" evidence="5">
    <location>
        <begin position="286"/>
        <end position="307"/>
    </location>
</feature>
<dbReference type="Proteomes" id="UP000050741">
    <property type="component" value="Unassembled WGS sequence"/>
</dbReference>
<evidence type="ECO:0000256" key="1">
    <source>
        <dbReference type="ARBA" id="ARBA00004141"/>
    </source>
</evidence>
<evidence type="ECO:0000256" key="5">
    <source>
        <dbReference type="SAM" id="Phobius"/>
    </source>
</evidence>
<dbReference type="GO" id="GO:0022857">
    <property type="term" value="F:transmembrane transporter activity"/>
    <property type="evidence" value="ECO:0007669"/>
    <property type="project" value="InterPro"/>
</dbReference>
<dbReference type="InterPro" id="IPR036259">
    <property type="entry name" value="MFS_trans_sf"/>
</dbReference>
<evidence type="ECO:0000256" key="6">
    <source>
        <dbReference type="SAM" id="SignalP"/>
    </source>
</evidence>
<feature type="transmembrane region" description="Helical" evidence="5">
    <location>
        <begin position="69"/>
        <end position="89"/>
    </location>
</feature>